<feature type="domain" description="Mediator of RNA polymerase II transcription subunit 14 C-terminal" evidence="11">
    <location>
        <begin position="463"/>
        <end position="605"/>
    </location>
</feature>
<evidence type="ECO:0000313" key="13">
    <source>
        <dbReference type="Proteomes" id="UP000694397"/>
    </source>
</evidence>
<feature type="domain" description="Mediator of RNA polymerase II transcription subunit 14 RM8" evidence="10">
    <location>
        <begin position="394"/>
        <end position="447"/>
    </location>
</feature>
<dbReference type="GO" id="GO:0070847">
    <property type="term" value="C:core mediator complex"/>
    <property type="evidence" value="ECO:0007669"/>
    <property type="project" value="TreeGrafter"/>
</dbReference>
<feature type="domain" description="Mediator complex subunit MED14 N-terminal" evidence="9">
    <location>
        <begin position="34"/>
        <end position="222"/>
    </location>
</feature>
<dbReference type="Ensembl" id="ENSSFOT00015078715.1">
    <property type="protein sequence ID" value="ENSSFOP00015047947.1"/>
    <property type="gene ID" value="ENSSFOG00015022209.2"/>
</dbReference>
<sequence length="610" mass="66733">MAPVQMGSDGQLVPLGGPSAPQPPPPGAPAAHGVRLSLLIEFLLQRTYHEITLLAELLPRKTDMERKIEIVQFASRTRQLFVRLLALVKWASNAGKVEKCAMISSFLDQQAFLFVDTADRLASLARDALVHARLPSFAIPFAIDVLTTGSYPRLPTCIRDKIIPPDPIMKQEKQTTLNQLNQILRHRLVTTDLPPQLANLTVANGRVKFRVEGEFEATLTVMGDDPDIPWRLSPSGAMRAHPPFAPILFFLIFGHFYGPNFQLCQPHGKSLDPSSPYPMVSPGQRAGTWPGSPQVSGPSPGARIPGMSPGNPSLHSPIPDVSQSPRAGASKYQLPTNMPPPRKLPQRSWAASIPTVLTHSALNVLLLPSPTPCLVPGLAGSYLCSPLERFLGSPGVIMFKTDVLKCRVALNPKNYQTLQLKVTPENAGPWTQEELQFLETFFETRVAGPPFKYNTLNAFTKLLGAPTHILRDCVRIMKLELFPDQAAQLKWNVQFCLTIPPSAPPIAPPGTIAVVLKSKMLFFLQLTQRLPPAQEPLSIIVPIVYDMATGLTQQADIPRQHSSSGAAALMVSSILKRFNDMHPPRQGECTIFASVHELMANLTLPPGGRP</sequence>
<evidence type="ECO:0000313" key="12">
    <source>
        <dbReference type="Ensembl" id="ENSSFOP00015047947.1"/>
    </source>
</evidence>
<gene>
    <name evidence="12" type="primary">MED14</name>
    <name evidence="12" type="synonym">LOC108926503</name>
</gene>
<evidence type="ECO:0000256" key="4">
    <source>
        <dbReference type="ARBA" id="ARBA00023159"/>
    </source>
</evidence>
<dbReference type="InterPro" id="IPR056877">
    <property type="entry name" value="Med14_C"/>
</dbReference>
<dbReference type="Proteomes" id="UP000694397">
    <property type="component" value="Chromosome 1"/>
</dbReference>
<evidence type="ECO:0000256" key="6">
    <source>
        <dbReference type="ARBA" id="ARBA00023242"/>
    </source>
</evidence>
<reference evidence="12 13" key="1">
    <citation type="submission" date="2019-04" db="EMBL/GenBank/DDBJ databases">
        <authorList>
            <consortium name="Wellcome Sanger Institute Data Sharing"/>
        </authorList>
    </citation>
    <scope>NUCLEOTIDE SEQUENCE [LARGE SCALE GENOMIC DNA]</scope>
</reference>
<keyword evidence="5 7" id="KW-0804">Transcription</keyword>
<evidence type="ECO:0000256" key="1">
    <source>
        <dbReference type="ARBA" id="ARBA00004123"/>
    </source>
</evidence>
<evidence type="ECO:0000256" key="7">
    <source>
        <dbReference type="RuleBase" id="RU365082"/>
    </source>
</evidence>
<evidence type="ECO:0000256" key="5">
    <source>
        <dbReference type="ARBA" id="ARBA00023163"/>
    </source>
</evidence>
<evidence type="ECO:0000256" key="3">
    <source>
        <dbReference type="ARBA" id="ARBA00023015"/>
    </source>
</evidence>
<feature type="compositionally biased region" description="Low complexity" evidence="8">
    <location>
        <begin position="290"/>
        <end position="301"/>
    </location>
</feature>
<dbReference type="PANTHER" id="PTHR12809:SF2">
    <property type="entry name" value="MEDIATOR OF RNA POLYMERASE II TRANSCRIPTION SUBUNIT 14"/>
    <property type="match status" value="1"/>
</dbReference>
<comment type="subunit">
    <text evidence="7">Component of the Mediator complex.</text>
</comment>
<dbReference type="Pfam" id="PF25069">
    <property type="entry name" value="Med14_C"/>
    <property type="match status" value="1"/>
</dbReference>
<dbReference type="GO" id="GO:0016592">
    <property type="term" value="C:mediator complex"/>
    <property type="evidence" value="ECO:0007669"/>
    <property type="project" value="UniProtKB-UniRule"/>
</dbReference>
<comment type="function">
    <text evidence="7">Component of the Mediator complex, a coactivator involved in the regulated transcription of nearly all RNA polymerase II-dependent genes. Mediator functions as a bridge to convey information from gene-specific regulatory proteins to the basal RNA polymerase II transcription machinery. Mediator is recruited to promoters by direct interactions with regulatory proteins and serves as a scaffold for the assembly of a functional preinitiation complex with RNA polymerase II and the general transcription factors.</text>
</comment>
<comment type="subcellular location">
    <subcellularLocation>
        <location evidence="1 7">Nucleus</location>
    </subcellularLocation>
</comment>
<dbReference type="InterPro" id="IPR055107">
    <property type="entry name" value="Med14_RM8"/>
</dbReference>
<keyword evidence="6 7" id="KW-0539">Nucleus</keyword>
<evidence type="ECO:0000259" key="11">
    <source>
        <dbReference type="Pfam" id="PF25069"/>
    </source>
</evidence>
<keyword evidence="3 7" id="KW-0805">Transcription regulation</keyword>
<evidence type="ECO:0000256" key="8">
    <source>
        <dbReference type="SAM" id="MobiDB-lite"/>
    </source>
</evidence>
<reference evidence="12" key="3">
    <citation type="submission" date="2025-09" db="UniProtKB">
        <authorList>
            <consortium name="Ensembl"/>
        </authorList>
    </citation>
    <scope>IDENTIFICATION</scope>
</reference>
<organism evidence="12 13">
    <name type="scientific">Scleropages formosus</name>
    <name type="common">Asian bonytongue</name>
    <name type="synonym">Osteoglossum formosum</name>
    <dbReference type="NCBI Taxonomy" id="113540"/>
    <lineage>
        <taxon>Eukaryota</taxon>
        <taxon>Metazoa</taxon>
        <taxon>Chordata</taxon>
        <taxon>Craniata</taxon>
        <taxon>Vertebrata</taxon>
        <taxon>Euteleostomi</taxon>
        <taxon>Actinopterygii</taxon>
        <taxon>Neopterygii</taxon>
        <taxon>Teleostei</taxon>
        <taxon>Osteoglossocephala</taxon>
        <taxon>Osteoglossomorpha</taxon>
        <taxon>Osteoglossiformes</taxon>
        <taxon>Osteoglossidae</taxon>
        <taxon>Scleropages</taxon>
    </lineage>
</organism>
<evidence type="ECO:0000259" key="10">
    <source>
        <dbReference type="Pfam" id="PF22983"/>
    </source>
</evidence>
<proteinExistence type="inferred from homology"/>
<reference evidence="12" key="2">
    <citation type="submission" date="2025-08" db="UniProtKB">
        <authorList>
            <consortium name="Ensembl"/>
        </authorList>
    </citation>
    <scope>IDENTIFICATION</scope>
</reference>
<dbReference type="InterPro" id="IPR013947">
    <property type="entry name" value="Mediator_Med14"/>
</dbReference>
<keyword evidence="4 7" id="KW-0010">Activator</keyword>
<protein>
    <recommendedName>
        <fullName evidence="7">Mediator of RNA polymerase II transcription subunit 14</fullName>
    </recommendedName>
    <alternativeName>
        <fullName evidence="7">Mediator complex subunit 14</fullName>
    </alternativeName>
</protein>
<dbReference type="AlphaFoldDB" id="A0A8C9T3C5"/>
<comment type="similarity">
    <text evidence="2 7">Belongs to the Mediator complex subunit 14 family.</text>
</comment>
<name>A0A8C9T3C5_SCLFO</name>
<dbReference type="GO" id="GO:0003712">
    <property type="term" value="F:transcription coregulator activity"/>
    <property type="evidence" value="ECO:0007669"/>
    <property type="project" value="UniProtKB-UniRule"/>
</dbReference>
<feature type="region of interest" description="Disordered" evidence="8">
    <location>
        <begin position="1"/>
        <end position="29"/>
    </location>
</feature>
<dbReference type="InterPro" id="IPR055122">
    <property type="entry name" value="Med14_N"/>
</dbReference>
<dbReference type="PANTHER" id="PTHR12809">
    <property type="entry name" value="MEDIATOR COMPLEX SUBUNIT"/>
    <property type="match status" value="1"/>
</dbReference>
<keyword evidence="13" id="KW-1185">Reference proteome</keyword>
<evidence type="ECO:0000256" key="2">
    <source>
        <dbReference type="ARBA" id="ARBA00007813"/>
    </source>
</evidence>
<dbReference type="GO" id="GO:0006357">
    <property type="term" value="P:regulation of transcription by RNA polymerase II"/>
    <property type="evidence" value="ECO:0007669"/>
    <property type="project" value="InterPro"/>
</dbReference>
<dbReference type="Pfam" id="PF08638">
    <property type="entry name" value="Med14"/>
    <property type="match status" value="1"/>
</dbReference>
<evidence type="ECO:0000259" key="9">
    <source>
        <dbReference type="Pfam" id="PF08638"/>
    </source>
</evidence>
<dbReference type="Pfam" id="PF22983">
    <property type="entry name" value="RM8_Med14"/>
    <property type="match status" value="1"/>
</dbReference>
<accession>A0A8C9T3C5</accession>
<feature type="region of interest" description="Disordered" evidence="8">
    <location>
        <begin position="272"/>
        <end position="346"/>
    </location>
</feature>
<dbReference type="GeneTree" id="ENSGT00390000001021"/>